<dbReference type="InterPro" id="IPR029045">
    <property type="entry name" value="ClpP/crotonase-like_dom_sf"/>
</dbReference>
<dbReference type="GO" id="GO:0008236">
    <property type="term" value="F:serine-type peptidase activity"/>
    <property type="evidence" value="ECO:0007669"/>
    <property type="project" value="UniProtKB-KW"/>
</dbReference>
<feature type="domain" description="Peptidase S49" evidence="8">
    <location>
        <begin position="137"/>
        <end position="287"/>
    </location>
</feature>
<comment type="similarity">
    <text evidence="2">Belongs to the peptidase S49 family.</text>
</comment>
<name>A0A381QAT6_9ZZZZ</name>
<dbReference type="CDD" id="cd07018">
    <property type="entry name" value="S49_SppA_67K_type"/>
    <property type="match status" value="1"/>
</dbReference>
<evidence type="ECO:0000313" key="9">
    <source>
        <dbReference type="EMBL" id="SUZ76435.1"/>
    </source>
</evidence>
<dbReference type="InterPro" id="IPR002142">
    <property type="entry name" value="Peptidase_S49"/>
</dbReference>
<feature type="transmembrane region" description="Helical" evidence="7">
    <location>
        <begin position="20"/>
        <end position="45"/>
    </location>
</feature>
<organism evidence="9">
    <name type="scientific">marine metagenome</name>
    <dbReference type="NCBI Taxonomy" id="408172"/>
    <lineage>
        <taxon>unclassified sequences</taxon>
        <taxon>metagenomes</taxon>
        <taxon>ecological metagenomes</taxon>
    </lineage>
</organism>
<dbReference type="PIRSF" id="PIRSF001217">
    <property type="entry name" value="Protease_4_SppA"/>
    <property type="match status" value="1"/>
</dbReference>
<dbReference type="GO" id="GO:0016020">
    <property type="term" value="C:membrane"/>
    <property type="evidence" value="ECO:0007669"/>
    <property type="project" value="UniProtKB-SubCell"/>
</dbReference>
<comment type="subcellular location">
    <subcellularLocation>
        <location evidence="1">Membrane</location>
    </subcellularLocation>
</comment>
<evidence type="ECO:0000256" key="2">
    <source>
        <dbReference type="ARBA" id="ARBA00008683"/>
    </source>
</evidence>
<keyword evidence="3" id="KW-0645">Protease</keyword>
<dbReference type="Pfam" id="PF01343">
    <property type="entry name" value="Peptidase_S49"/>
    <property type="match status" value="2"/>
</dbReference>
<dbReference type="InterPro" id="IPR004634">
    <property type="entry name" value="Pept_S49_pIV"/>
</dbReference>
<keyword evidence="7" id="KW-0812">Transmembrane</keyword>
<dbReference type="NCBIfam" id="TIGR00706">
    <property type="entry name" value="SppA_dom"/>
    <property type="match status" value="1"/>
</dbReference>
<keyword evidence="7" id="KW-1133">Transmembrane helix</keyword>
<dbReference type="GO" id="GO:0006465">
    <property type="term" value="P:signal peptide processing"/>
    <property type="evidence" value="ECO:0007669"/>
    <property type="project" value="InterPro"/>
</dbReference>
<keyword evidence="6 7" id="KW-0472">Membrane</keyword>
<accession>A0A381QAT6</accession>
<dbReference type="Gene3D" id="3.90.226.10">
    <property type="entry name" value="2-enoyl-CoA Hydratase, Chain A, domain 1"/>
    <property type="match status" value="4"/>
</dbReference>
<dbReference type="CDD" id="cd07023">
    <property type="entry name" value="S49_Sppa_N_C"/>
    <property type="match status" value="1"/>
</dbReference>
<keyword evidence="4" id="KW-0378">Hydrolase</keyword>
<dbReference type="AlphaFoldDB" id="A0A381QAT6"/>
<evidence type="ECO:0000256" key="6">
    <source>
        <dbReference type="ARBA" id="ARBA00023136"/>
    </source>
</evidence>
<evidence type="ECO:0000256" key="1">
    <source>
        <dbReference type="ARBA" id="ARBA00004370"/>
    </source>
</evidence>
<evidence type="ECO:0000256" key="7">
    <source>
        <dbReference type="SAM" id="Phobius"/>
    </source>
</evidence>
<dbReference type="EMBL" id="UINC01001278">
    <property type="protein sequence ID" value="SUZ76435.1"/>
    <property type="molecule type" value="Genomic_DNA"/>
</dbReference>
<protein>
    <recommendedName>
        <fullName evidence="8">Peptidase S49 domain-containing protein</fullName>
    </recommendedName>
</protein>
<gene>
    <name evidence="9" type="ORF">METZ01_LOCUS29289</name>
</gene>
<dbReference type="PANTHER" id="PTHR33209:SF1">
    <property type="entry name" value="PEPTIDASE S49 DOMAIN-CONTAINING PROTEIN"/>
    <property type="match status" value="1"/>
</dbReference>
<feature type="domain" description="Peptidase S49" evidence="8">
    <location>
        <begin position="386"/>
        <end position="540"/>
    </location>
</feature>
<evidence type="ECO:0000256" key="4">
    <source>
        <dbReference type="ARBA" id="ARBA00022801"/>
    </source>
</evidence>
<evidence type="ECO:0000259" key="8">
    <source>
        <dbReference type="Pfam" id="PF01343"/>
    </source>
</evidence>
<dbReference type="NCBIfam" id="TIGR00705">
    <property type="entry name" value="SppA_67K"/>
    <property type="match status" value="1"/>
</dbReference>
<dbReference type="InterPro" id="IPR047272">
    <property type="entry name" value="S49_SppA_C"/>
</dbReference>
<reference evidence="9" key="1">
    <citation type="submission" date="2018-05" db="EMBL/GenBank/DDBJ databases">
        <authorList>
            <person name="Lanie J.A."/>
            <person name="Ng W.-L."/>
            <person name="Kazmierczak K.M."/>
            <person name="Andrzejewski T.M."/>
            <person name="Davidsen T.M."/>
            <person name="Wayne K.J."/>
            <person name="Tettelin H."/>
            <person name="Glass J.I."/>
            <person name="Rusch D."/>
            <person name="Podicherti R."/>
            <person name="Tsui H.-C.T."/>
            <person name="Winkler M.E."/>
        </authorList>
    </citation>
    <scope>NUCLEOTIDE SEQUENCE</scope>
</reference>
<dbReference type="InterPro" id="IPR047217">
    <property type="entry name" value="S49_SppA_67K_type_N"/>
</dbReference>
<keyword evidence="5" id="KW-0720">Serine protease</keyword>
<evidence type="ECO:0000256" key="5">
    <source>
        <dbReference type="ARBA" id="ARBA00022825"/>
    </source>
</evidence>
<proteinExistence type="inferred from homology"/>
<dbReference type="PANTHER" id="PTHR33209">
    <property type="entry name" value="PROTEASE 4"/>
    <property type="match status" value="1"/>
</dbReference>
<dbReference type="InterPro" id="IPR004635">
    <property type="entry name" value="Pept_S49_SppA"/>
</dbReference>
<sequence length="612" mass="68962">MFKHIKNSSIKIFKLLGRGLSLLLLLPRILFSLIFLLVIISFIYVSIAGYQKDEPKDSALYISLDGYLVERSENINDLNDILFNQRQINQLQKSEIEDVISKAKNDSRIKGLVINFSNFLGGYPADLLSLNEAILDFKESDKVFIAYSDFYSQSSYLIASLANKIITHTQGGLFLEGYSSKRIYMKELMKNLGIEVIQLSYGNYKSALENFTLSEMSEEDKIQRTELNNFIWEEISDAIEANRGFKEGYVKNVIMNMDTILVNNAGNWAEFALKKGFVDELMNRKELENYLNGQFPGDQEGWNFIDYRNYDIKETEIKDASVIAKIIVSGPIVDGFESNGVASGETISALIRDAVKQDVKAIVLRVSSPGGSAFASELIREQLKEAKNEGIPIVVSMGGVAASGGYWISVSSDHIFAEETTITGSIGVAAILFNAEEAIKKIGLKEDGVSFSPVSGSFGGPIFLSKPNEQMISLYESTIHGLYDNFIHLVSEERNLSKEEVESLGQGRIWVGKDAKRFGLIDEIGSLKDAEETAANLANLENYIVKEFEQKRSPFLEYLSFFENFIKINNNSEFKFKKLNINYYFNNFFNNLSILDDPRSIYYLCYECLTIN</sequence>
<dbReference type="SUPFAM" id="SSF52096">
    <property type="entry name" value="ClpP/crotonase"/>
    <property type="match status" value="2"/>
</dbReference>
<evidence type="ECO:0000256" key="3">
    <source>
        <dbReference type="ARBA" id="ARBA00022670"/>
    </source>
</evidence>